<feature type="domain" description="F-box" evidence="2">
    <location>
        <begin position="1"/>
        <end position="49"/>
    </location>
</feature>
<dbReference type="Proteomes" id="UP000283841">
    <property type="component" value="Unassembled WGS sequence"/>
</dbReference>
<sequence length="549" mass="62052">MCIVKLPLEILHEVVKFCIPEEIDQLSETCRTLYHATQRFRADHLLKRRQYTVFRYHNGMNDDDEEEEEEEGKDGNDDHSDGGSSGNNSENHQLRISHCVELLLKIAQEPLIARYIQIADLRGDFEPYCRPDEEYHIAYDELVSRKTTIMELIEACPLLREAEADATTFWEHMVDEDTKTFSPSYVTLLILSFMTNVRKLALPMHMSKTSSAEDALFRKVADTMVRIAQTTNTKTGSRDIALAKLRTLLPMTGADYEDKVALQTLVPFMSIPSVVEVLGSSCVALDDGYTGYPFNPDYESFGRSLERLELMSSTVGVREIRTLLQQCSKVKVFKLDYTVKWHGCGWNWNAGHFMRAIEDTCSDTLEDLGIDIGGDVNDIGTGIVSMKRFRSLKRIELDVQVFLGVPCGGDIDQAWDYDTTDEAPMGDPEIPKVTDLLPASAEKLLLFAQDYDEHAECLEALFAGVTQAEREKHLPNLKTVAVKVRTHSRLSLSSPADRASDSEEARTFASKIRNKFEVATSAINRFGGRMSYVRHSNMVSFTPEIFSYL</sequence>
<dbReference type="AlphaFoldDB" id="A0A443I400"/>
<protein>
    <recommendedName>
        <fullName evidence="2">F-box domain-containing protein</fullName>
    </recommendedName>
</protein>
<keyword evidence="4" id="KW-1185">Reference proteome</keyword>
<evidence type="ECO:0000256" key="1">
    <source>
        <dbReference type="SAM" id="MobiDB-lite"/>
    </source>
</evidence>
<feature type="compositionally biased region" description="Acidic residues" evidence="1">
    <location>
        <begin position="61"/>
        <end position="72"/>
    </location>
</feature>
<name>A0A443I400_BYSSP</name>
<dbReference type="STRING" id="264951.A0A443I400"/>
<evidence type="ECO:0000259" key="2">
    <source>
        <dbReference type="PROSITE" id="PS50181"/>
    </source>
</evidence>
<evidence type="ECO:0000313" key="4">
    <source>
        <dbReference type="Proteomes" id="UP000283841"/>
    </source>
</evidence>
<gene>
    <name evidence="3" type="ORF">C8Q69DRAFT_442934</name>
</gene>
<proteinExistence type="predicted"/>
<reference evidence="3 4" key="1">
    <citation type="journal article" date="2018" name="Front. Microbiol.">
        <title>Genomic and genetic insights into a cosmopolitan fungus, Paecilomyces variotii (Eurotiales).</title>
        <authorList>
            <person name="Urquhart A.S."/>
            <person name="Mondo S.J."/>
            <person name="Makela M.R."/>
            <person name="Hane J.K."/>
            <person name="Wiebenga A."/>
            <person name="He G."/>
            <person name="Mihaltcheva S."/>
            <person name="Pangilinan J."/>
            <person name="Lipzen A."/>
            <person name="Barry K."/>
            <person name="de Vries R.P."/>
            <person name="Grigoriev I.V."/>
            <person name="Idnurm A."/>
        </authorList>
    </citation>
    <scope>NUCLEOTIDE SEQUENCE [LARGE SCALE GENOMIC DNA]</scope>
    <source>
        <strain evidence="3 4">CBS 101075</strain>
    </source>
</reference>
<organism evidence="3 4">
    <name type="scientific">Byssochlamys spectabilis</name>
    <name type="common">Paecilomyces variotii</name>
    <dbReference type="NCBI Taxonomy" id="264951"/>
    <lineage>
        <taxon>Eukaryota</taxon>
        <taxon>Fungi</taxon>
        <taxon>Dikarya</taxon>
        <taxon>Ascomycota</taxon>
        <taxon>Pezizomycotina</taxon>
        <taxon>Eurotiomycetes</taxon>
        <taxon>Eurotiomycetidae</taxon>
        <taxon>Eurotiales</taxon>
        <taxon>Thermoascaceae</taxon>
        <taxon>Paecilomyces</taxon>
    </lineage>
</organism>
<dbReference type="RefSeq" id="XP_028488437.1">
    <property type="nucleotide sequence ID" value="XM_028628880.1"/>
</dbReference>
<accession>A0A443I400</accession>
<comment type="caution">
    <text evidence="3">The sequence shown here is derived from an EMBL/GenBank/DDBJ whole genome shotgun (WGS) entry which is preliminary data.</text>
</comment>
<dbReference type="EMBL" id="RCNU01000002">
    <property type="protein sequence ID" value="RWQ98792.1"/>
    <property type="molecule type" value="Genomic_DNA"/>
</dbReference>
<dbReference type="PROSITE" id="PS50181">
    <property type="entry name" value="FBOX"/>
    <property type="match status" value="1"/>
</dbReference>
<dbReference type="GeneID" id="39598157"/>
<dbReference type="InterPro" id="IPR001810">
    <property type="entry name" value="F-box_dom"/>
</dbReference>
<evidence type="ECO:0000313" key="3">
    <source>
        <dbReference type="EMBL" id="RWQ98792.1"/>
    </source>
</evidence>
<feature type="region of interest" description="Disordered" evidence="1">
    <location>
        <begin position="57"/>
        <end position="90"/>
    </location>
</feature>
<dbReference type="VEuPathDB" id="FungiDB:C8Q69DRAFT_442934"/>